<feature type="compositionally biased region" description="Basic and acidic residues" evidence="1">
    <location>
        <begin position="13"/>
        <end position="22"/>
    </location>
</feature>
<accession>A0ABN2MUB1</accession>
<evidence type="ECO:0000256" key="1">
    <source>
        <dbReference type="SAM" id="MobiDB-lite"/>
    </source>
</evidence>
<evidence type="ECO:0000313" key="3">
    <source>
        <dbReference type="Proteomes" id="UP001501746"/>
    </source>
</evidence>
<evidence type="ECO:0000313" key="2">
    <source>
        <dbReference type="EMBL" id="GAA1839045.1"/>
    </source>
</evidence>
<feature type="compositionally biased region" description="Acidic residues" evidence="1">
    <location>
        <begin position="1"/>
        <end position="12"/>
    </location>
</feature>
<dbReference type="Proteomes" id="UP001501746">
    <property type="component" value="Unassembled WGS sequence"/>
</dbReference>
<feature type="region of interest" description="Disordered" evidence="1">
    <location>
        <begin position="1"/>
        <end position="62"/>
    </location>
</feature>
<feature type="compositionally biased region" description="Basic and acidic residues" evidence="1">
    <location>
        <begin position="34"/>
        <end position="53"/>
    </location>
</feature>
<reference evidence="2 3" key="1">
    <citation type="journal article" date="2019" name="Int. J. Syst. Evol. Microbiol.">
        <title>The Global Catalogue of Microorganisms (GCM) 10K type strain sequencing project: providing services to taxonomists for standard genome sequencing and annotation.</title>
        <authorList>
            <consortium name="The Broad Institute Genomics Platform"/>
            <consortium name="The Broad Institute Genome Sequencing Center for Infectious Disease"/>
            <person name="Wu L."/>
            <person name="Ma J."/>
        </authorList>
    </citation>
    <scope>NUCLEOTIDE SEQUENCE [LARGE SCALE GENOMIC DNA]</scope>
    <source>
        <strain evidence="2 3">JCM 14323</strain>
    </source>
</reference>
<name>A0ABN2MUB1_9MICO</name>
<sequence>MTDFVDPLEEPFEFDRERRYGDDFEAQDAAAARYDAERREHEVEAERHEHDADAAPPAEDGE</sequence>
<dbReference type="RefSeq" id="WP_157426816.1">
    <property type="nucleotide sequence ID" value="NZ_BAAANK010000007.1"/>
</dbReference>
<evidence type="ECO:0008006" key="4">
    <source>
        <dbReference type="Google" id="ProtNLM"/>
    </source>
</evidence>
<gene>
    <name evidence="2" type="ORF">GCM10009750_26190</name>
</gene>
<proteinExistence type="predicted"/>
<protein>
    <recommendedName>
        <fullName evidence="4">SPOR domain-containing protein</fullName>
    </recommendedName>
</protein>
<dbReference type="EMBL" id="BAAANK010000007">
    <property type="protein sequence ID" value="GAA1839045.1"/>
    <property type="molecule type" value="Genomic_DNA"/>
</dbReference>
<organism evidence="2 3">
    <name type="scientific">Agromyces salentinus</name>
    <dbReference type="NCBI Taxonomy" id="269421"/>
    <lineage>
        <taxon>Bacteria</taxon>
        <taxon>Bacillati</taxon>
        <taxon>Actinomycetota</taxon>
        <taxon>Actinomycetes</taxon>
        <taxon>Micrococcales</taxon>
        <taxon>Microbacteriaceae</taxon>
        <taxon>Agromyces</taxon>
    </lineage>
</organism>
<comment type="caution">
    <text evidence="2">The sequence shown here is derived from an EMBL/GenBank/DDBJ whole genome shotgun (WGS) entry which is preliminary data.</text>
</comment>
<keyword evidence="3" id="KW-1185">Reference proteome</keyword>